<evidence type="ECO:0000313" key="1">
    <source>
        <dbReference type="EMBL" id="TNJ36136.1"/>
    </source>
</evidence>
<evidence type="ECO:0008006" key="3">
    <source>
        <dbReference type="Google" id="ProtNLM"/>
    </source>
</evidence>
<dbReference type="AlphaFoldDB" id="A0A5C4RXV4"/>
<proteinExistence type="predicted"/>
<gene>
    <name evidence="1" type="ORF">FGF68_08880</name>
</gene>
<dbReference type="RefSeq" id="WP_068866975.1">
    <property type="nucleotide sequence ID" value="NZ_VDCI01000008.1"/>
</dbReference>
<organism evidence="1 2">
    <name type="scientific">Prosthecochloris vibrioformis</name>
    <name type="common">Chlorobium vibrioforme</name>
    <dbReference type="NCBI Taxonomy" id="1098"/>
    <lineage>
        <taxon>Bacteria</taxon>
        <taxon>Pseudomonadati</taxon>
        <taxon>Chlorobiota</taxon>
        <taxon>Chlorobiia</taxon>
        <taxon>Chlorobiales</taxon>
        <taxon>Chlorobiaceae</taxon>
        <taxon>Prosthecochloris</taxon>
    </lineage>
</organism>
<comment type="caution">
    <text evidence="1">The sequence shown here is derived from an EMBL/GenBank/DDBJ whole genome shotgun (WGS) entry which is preliminary data.</text>
</comment>
<dbReference type="EMBL" id="VDCI01000008">
    <property type="protein sequence ID" value="TNJ36136.1"/>
    <property type="molecule type" value="Genomic_DNA"/>
</dbReference>
<name>A0A5C4RXV4_PROVB</name>
<dbReference type="Proteomes" id="UP000309544">
    <property type="component" value="Unassembled WGS sequence"/>
</dbReference>
<evidence type="ECO:0000313" key="2">
    <source>
        <dbReference type="Proteomes" id="UP000309544"/>
    </source>
</evidence>
<reference evidence="1 2" key="1">
    <citation type="submission" date="2019-05" db="EMBL/GenBank/DDBJ databases">
        <title>Draft Whole-Genome sequence of the green sulfur bacterium Prosthecochloris vibrioformis DSM 260.</title>
        <authorList>
            <person name="Meyer T.E."/>
            <person name="Kyndt J.A."/>
        </authorList>
    </citation>
    <scope>NUCLEOTIDE SEQUENCE [LARGE SCALE GENOMIC DNA]</scope>
    <source>
        <strain evidence="1 2">DSM 260</strain>
    </source>
</reference>
<keyword evidence="2" id="KW-1185">Reference proteome</keyword>
<accession>A0A5C4RXV4</accession>
<protein>
    <recommendedName>
        <fullName evidence="3">Chlorosome envelope protein F</fullName>
    </recommendedName>
</protein>
<sequence length="75" mass="7538">MADNKGIFEDLFSAVGEPVQSVADSATEAIGVAGNLAQECIGVCGKLATSAVTTALQLAQDVISGVTSNLGQKQQ</sequence>